<comment type="function">
    <text evidence="7">Releases the supercoiling and torsional tension of DNA introduced during the DNA replication and transcription by transiently cleaving and rejoining one strand of the DNA duplex. Introduces a single-strand break via transesterification at the specific target site 5'-[CT]CCTTp site in duplex DNA. The scissile phosphodiester is attacked by the catalytic tyrosine of the enzyme, resulting in the formation of a DNA-(3'-phosphotyrosyl)-enzyme intermediate and the expulsion of a 5'-OH DNA strand. The free DNA strand then undergoes passage around the unbroken strand thus removing DNA supercoils. Finally, in the religation step, the DNA 5'-OH attacks the covalent intermediate to expel the active-site tyrosine and restore the DNA phosphodiester backbone.</text>
</comment>
<comment type="caution">
    <text evidence="6">Lacks conserved residue(s) required for the propagation of feature annotation.</text>
</comment>
<evidence type="ECO:0000256" key="3">
    <source>
        <dbReference type="ARBA" id="ARBA00023029"/>
    </source>
</evidence>
<comment type="caution">
    <text evidence="10">The sequence shown here is derived from an EMBL/GenBank/DDBJ whole genome shotgun (WGS) entry which is preliminary data.</text>
</comment>
<keyword evidence="3 7" id="KW-0799">Topoisomerase</keyword>
<sequence length="327" mass="38252">MWEYFEMKREEKKSLPPHEKKRIKKEKEEAEEKFKYCFLNGRKEQVGNFRIEPPGLFRGRGAHPKTGKLKRRVKPEDVVLNLGKDAKIPEPPKGHNWGEVKHDNTVAWLAMWRENISNSVKYVRFSQNSSLKGISDFKKFEKARELKNYIDIIRKDYREKLKAEFMVERQIATATYLIDVFALRAGGEKSDDEADTVGCCSLRYEHVFLKPPSTVIFDFLGKDSIRYHQEVEVDKQVFKNLRIFKKAPKKPGDDLFDRLDPSILNKYFQNYLQGLTAKVFRTYNASKTMQDQLDLIPNEGTINEKVVRFNAANRAVAILCNHQQLKE</sequence>
<dbReference type="Proteomes" id="UP001165120">
    <property type="component" value="Unassembled WGS sequence"/>
</dbReference>
<dbReference type="PANTHER" id="PTHR10290">
    <property type="entry name" value="DNA TOPOISOMERASE I"/>
    <property type="match status" value="1"/>
</dbReference>
<dbReference type="Pfam" id="PF01028">
    <property type="entry name" value="Topoisom_I"/>
    <property type="match status" value="1"/>
</dbReference>
<dbReference type="GO" id="GO:0006260">
    <property type="term" value="P:DNA replication"/>
    <property type="evidence" value="ECO:0007669"/>
    <property type="project" value="TreeGrafter"/>
</dbReference>
<dbReference type="InterPro" id="IPR011010">
    <property type="entry name" value="DNA_brk_join_enz"/>
</dbReference>
<evidence type="ECO:0000256" key="4">
    <source>
        <dbReference type="ARBA" id="ARBA00023125"/>
    </source>
</evidence>
<reference evidence="10" key="1">
    <citation type="submission" date="2023-04" db="EMBL/GenBank/DDBJ databases">
        <title>Candida boidinii NBRC 10035.</title>
        <authorList>
            <person name="Ichikawa N."/>
            <person name="Sato H."/>
            <person name="Tonouchi N."/>
        </authorList>
    </citation>
    <scope>NUCLEOTIDE SEQUENCE</scope>
    <source>
        <strain evidence="10">NBRC 10035</strain>
    </source>
</reference>
<dbReference type="Gene3D" id="3.90.15.10">
    <property type="entry name" value="Topoisomerase I, Chain A, domain 3"/>
    <property type="match status" value="1"/>
</dbReference>
<feature type="domain" description="DNA topoisomerase I eukaryotic-type" evidence="9">
    <location>
        <begin position="56"/>
        <end position="327"/>
    </location>
</feature>
<dbReference type="SMART" id="SM00435">
    <property type="entry name" value="TOPEUc"/>
    <property type="match status" value="1"/>
</dbReference>
<evidence type="ECO:0000313" key="10">
    <source>
        <dbReference type="EMBL" id="GME79112.1"/>
    </source>
</evidence>
<dbReference type="SUPFAM" id="SSF56349">
    <property type="entry name" value="DNA breaking-rejoining enzymes"/>
    <property type="match status" value="1"/>
</dbReference>
<dbReference type="GO" id="GO:0003917">
    <property type="term" value="F:DNA topoisomerase type I (single strand cut, ATP-independent) activity"/>
    <property type="evidence" value="ECO:0007669"/>
    <property type="project" value="UniProtKB-UniRule"/>
</dbReference>
<dbReference type="Pfam" id="PF02919">
    <property type="entry name" value="Topoisom_I_N"/>
    <property type="match status" value="1"/>
</dbReference>
<evidence type="ECO:0000256" key="7">
    <source>
        <dbReference type="RuleBase" id="RU365101"/>
    </source>
</evidence>
<evidence type="ECO:0000256" key="5">
    <source>
        <dbReference type="ARBA" id="ARBA00023235"/>
    </source>
</evidence>
<keyword evidence="5 7" id="KW-0413">Isomerase</keyword>
<proteinExistence type="inferred from homology"/>
<dbReference type="InterPro" id="IPR013500">
    <property type="entry name" value="TopoI_cat_euk"/>
</dbReference>
<dbReference type="PANTHER" id="PTHR10290:SF3">
    <property type="entry name" value="DNA TOPOISOMERASE 1"/>
    <property type="match status" value="1"/>
</dbReference>
<dbReference type="SUPFAM" id="SSF56741">
    <property type="entry name" value="Eukaryotic DNA topoisomerase I, N-terminal DNA-binding fragment"/>
    <property type="match status" value="1"/>
</dbReference>
<dbReference type="FunFam" id="2.170.11.10:FF:000001">
    <property type="entry name" value="DNA topoisomerase I"/>
    <property type="match status" value="1"/>
</dbReference>
<dbReference type="InterPro" id="IPR036202">
    <property type="entry name" value="TopoI_DNA-bd_euk_N_sf"/>
</dbReference>
<dbReference type="InterPro" id="IPR013030">
    <property type="entry name" value="DNA_topo_DNA_db_N_dom2"/>
</dbReference>
<dbReference type="InterPro" id="IPR014711">
    <property type="entry name" value="TopoI_cat_a-hlx-sub_euk"/>
</dbReference>
<comment type="catalytic activity">
    <reaction evidence="1 7">
        <text>ATP-independent breakage of single-stranded DNA, followed by passage and rejoining.</text>
        <dbReference type="EC" id="5.6.2.1"/>
    </reaction>
</comment>
<evidence type="ECO:0000256" key="1">
    <source>
        <dbReference type="ARBA" id="ARBA00000213"/>
    </source>
</evidence>
<dbReference type="InterPro" id="IPR013499">
    <property type="entry name" value="TopoI_euk"/>
</dbReference>
<dbReference type="GO" id="GO:0003677">
    <property type="term" value="F:DNA binding"/>
    <property type="evidence" value="ECO:0007669"/>
    <property type="project" value="UniProtKB-UniRule"/>
</dbReference>
<dbReference type="Gene3D" id="2.170.11.10">
    <property type="entry name" value="DNA Topoisomerase I, domain 2"/>
    <property type="match status" value="1"/>
</dbReference>
<dbReference type="EMBL" id="BSXN01003365">
    <property type="protein sequence ID" value="GME79112.1"/>
    <property type="molecule type" value="Genomic_DNA"/>
</dbReference>
<protein>
    <recommendedName>
        <fullName evidence="7">DNA topoisomerase I</fullName>
        <ecNumber evidence="7">5.6.2.1</ecNumber>
    </recommendedName>
    <alternativeName>
        <fullName evidence="7">DNA topoisomerase 1</fullName>
    </alternativeName>
</protein>
<dbReference type="GO" id="GO:0005730">
    <property type="term" value="C:nucleolus"/>
    <property type="evidence" value="ECO:0007669"/>
    <property type="project" value="TreeGrafter"/>
</dbReference>
<keyword evidence="11" id="KW-1185">Reference proteome</keyword>
<keyword evidence="4 6" id="KW-0238">DNA-binding</keyword>
<dbReference type="CDD" id="cd00659">
    <property type="entry name" value="Topo_IB_C"/>
    <property type="match status" value="1"/>
</dbReference>
<dbReference type="GO" id="GO:0007059">
    <property type="term" value="P:chromosome segregation"/>
    <property type="evidence" value="ECO:0007669"/>
    <property type="project" value="TreeGrafter"/>
</dbReference>
<evidence type="ECO:0000256" key="2">
    <source>
        <dbReference type="ARBA" id="ARBA00006645"/>
    </source>
</evidence>
<dbReference type="PROSITE" id="PS52038">
    <property type="entry name" value="TOPO_IB_2"/>
    <property type="match status" value="1"/>
</dbReference>
<dbReference type="PRINTS" id="PR00416">
    <property type="entry name" value="EUTPISMRASEI"/>
</dbReference>
<comment type="similarity">
    <text evidence="2 7">Belongs to the type IB topoisomerase family.</text>
</comment>
<evidence type="ECO:0000256" key="8">
    <source>
        <dbReference type="SAM" id="MobiDB-lite"/>
    </source>
</evidence>
<dbReference type="InterPro" id="IPR008336">
    <property type="entry name" value="TopoI_DNA-bd_euk"/>
</dbReference>
<dbReference type="FunFam" id="3.90.15.10:FF:000002">
    <property type="entry name" value="DNA topoisomerase I"/>
    <property type="match status" value="1"/>
</dbReference>
<feature type="compositionally biased region" description="Basic and acidic residues" evidence="8">
    <location>
        <begin position="1"/>
        <end position="18"/>
    </location>
</feature>
<feature type="region of interest" description="Disordered" evidence="8">
    <location>
        <begin position="1"/>
        <end position="26"/>
    </location>
</feature>
<dbReference type="GO" id="GO:0005694">
    <property type="term" value="C:chromosome"/>
    <property type="evidence" value="ECO:0007669"/>
    <property type="project" value="InterPro"/>
</dbReference>
<evidence type="ECO:0000256" key="6">
    <source>
        <dbReference type="PROSITE-ProRule" id="PRU01382"/>
    </source>
</evidence>
<dbReference type="AlphaFoldDB" id="A0A9W6T8F6"/>
<organism evidence="10 11">
    <name type="scientific">Candida boidinii</name>
    <name type="common">Yeast</name>
    <dbReference type="NCBI Taxonomy" id="5477"/>
    <lineage>
        <taxon>Eukaryota</taxon>
        <taxon>Fungi</taxon>
        <taxon>Dikarya</taxon>
        <taxon>Ascomycota</taxon>
        <taxon>Saccharomycotina</taxon>
        <taxon>Pichiomycetes</taxon>
        <taxon>Pichiales</taxon>
        <taxon>Pichiaceae</taxon>
        <taxon>Ogataea</taxon>
        <taxon>Ogataea/Candida clade</taxon>
    </lineage>
</organism>
<accession>A0A9W6T8F6</accession>
<gene>
    <name evidence="10" type="ORF">Cboi02_000602300</name>
</gene>
<name>A0A9W6T8F6_CANBO</name>
<dbReference type="GO" id="GO:0006265">
    <property type="term" value="P:DNA topological change"/>
    <property type="evidence" value="ECO:0007669"/>
    <property type="project" value="UniProtKB-UniRule"/>
</dbReference>
<dbReference type="EC" id="5.6.2.1" evidence="7"/>
<evidence type="ECO:0000259" key="9">
    <source>
        <dbReference type="SMART" id="SM00435"/>
    </source>
</evidence>
<evidence type="ECO:0000313" key="11">
    <source>
        <dbReference type="Proteomes" id="UP001165120"/>
    </source>
</evidence>
<dbReference type="InterPro" id="IPR001631">
    <property type="entry name" value="TopoI"/>
</dbReference>
<dbReference type="InterPro" id="IPR051062">
    <property type="entry name" value="Topoisomerase_IB"/>
</dbReference>